<name>A0ABT5NP99_9PSED</name>
<accession>A0ABT5NP99</accession>
<dbReference type="Pfam" id="PF17164">
    <property type="entry name" value="DUF5122"/>
    <property type="match status" value="1"/>
</dbReference>
<reference evidence="1 2" key="1">
    <citation type="submission" date="2022-05" db="EMBL/GenBank/DDBJ databases">
        <title>Novel Pseudomonas spp. Isolated from a Rainbow Trout Aquaculture Facility.</title>
        <authorList>
            <person name="Testerman T."/>
            <person name="Graf J."/>
        </authorList>
    </citation>
    <scope>NUCLEOTIDE SEQUENCE [LARGE SCALE GENOMIC DNA]</scope>
    <source>
        <strain evidence="1 2">ID681</strain>
    </source>
</reference>
<protein>
    <submittedName>
        <fullName evidence="1">Delta-60 repeat domain-containing protein</fullName>
    </submittedName>
</protein>
<dbReference type="EMBL" id="JAMDGY010000014">
    <property type="protein sequence ID" value="MDD0990011.1"/>
    <property type="molecule type" value="Genomic_DNA"/>
</dbReference>
<organism evidence="1 2">
    <name type="scientific">Pseudomonas fontis</name>
    <dbReference type="NCBI Taxonomy" id="2942633"/>
    <lineage>
        <taxon>Bacteria</taxon>
        <taxon>Pseudomonadati</taxon>
        <taxon>Pseudomonadota</taxon>
        <taxon>Gammaproteobacteria</taxon>
        <taxon>Pseudomonadales</taxon>
        <taxon>Pseudomonadaceae</taxon>
        <taxon>Pseudomonas</taxon>
    </lineage>
</organism>
<comment type="caution">
    <text evidence="1">The sequence shown here is derived from an EMBL/GenBank/DDBJ whole genome shotgun (WGS) entry which is preliminary data.</text>
</comment>
<evidence type="ECO:0000313" key="1">
    <source>
        <dbReference type="EMBL" id="MDD0990011.1"/>
    </source>
</evidence>
<dbReference type="Proteomes" id="UP001148203">
    <property type="component" value="Unassembled WGS sequence"/>
</dbReference>
<dbReference type="Gene3D" id="2.80.10.50">
    <property type="match status" value="1"/>
</dbReference>
<dbReference type="RefSeq" id="WP_273910940.1">
    <property type="nucleotide sequence ID" value="NZ_JAMDGX010000035.1"/>
</dbReference>
<evidence type="ECO:0000313" key="2">
    <source>
        <dbReference type="Proteomes" id="UP001148203"/>
    </source>
</evidence>
<dbReference type="NCBIfam" id="TIGR02608">
    <property type="entry name" value="delta_60_rpt"/>
    <property type="match status" value="1"/>
</dbReference>
<keyword evidence="2" id="KW-1185">Reference proteome</keyword>
<sequence length="421" mass="45484">MSNELLDEEYGPEDDNGIVRPQGLTTVAASVAVGAQRICVGDAGNSYALFRIDDNGIVDTTFGMAAGLTKGQFKAGSTANGRSVRVLSDGKILVTGIHHEKSKQYPALARFDHNGLLDTSFGTAGHVVLLHLPEKAGDLHVEAFEEALPQAFSDRAAAATVVAVSSDSTIYLLFSFDQSLQAVIKLNVDGMPDERFGKNGYKVLSHAKDTTTSLSGLSVQGEHLYLCGFVFSITDDEYIWTPCLIRLDRQTGNEDHGFGKQGYAFLESCQGNFRALDVDIANDRIFCVGNDGDWEEFNTLTAVFNTKGVDQDVTEYVRFGDDINSDWSSINRLATGERVVVGSYYYVDTFIQGIAVGRFKSDGTLDENFADGQGLGVISLGNENMTQPLASYSDADGNTLVHGMDIDGPRTGFLLRCLTAP</sequence>
<gene>
    <name evidence="1" type="ORF">M5G11_05620</name>
</gene>
<proteinExistence type="predicted"/>
<dbReference type="InterPro" id="IPR013431">
    <property type="entry name" value="Delta_60_rpt"/>
</dbReference>